<name>A0A9D3YPG8_DREPO</name>
<accession>A0A9D3YPG8</accession>
<gene>
    <name evidence="1" type="ORF">DPMN_079683</name>
</gene>
<evidence type="ECO:0000313" key="2">
    <source>
        <dbReference type="Proteomes" id="UP000828390"/>
    </source>
</evidence>
<sequence length="73" mass="7739">MTVCSWSSWNGWPITSANGSCSSRRRGTDANEDVLTSTAAPVTFHLPPPVVASVASFVARLGASWTCPGRLCR</sequence>
<reference evidence="1" key="1">
    <citation type="journal article" date="2019" name="bioRxiv">
        <title>The Genome of the Zebra Mussel, Dreissena polymorpha: A Resource for Invasive Species Research.</title>
        <authorList>
            <person name="McCartney M.A."/>
            <person name="Auch B."/>
            <person name="Kono T."/>
            <person name="Mallez S."/>
            <person name="Zhang Y."/>
            <person name="Obille A."/>
            <person name="Becker A."/>
            <person name="Abrahante J.E."/>
            <person name="Garbe J."/>
            <person name="Badalamenti J.P."/>
            <person name="Herman A."/>
            <person name="Mangelson H."/>
            <person name="Liachko I."/>
            <person name="Sullivan S."/>
            <person name="Sone E.D."/>
            <person name="Koren S."/>
            <person name="Silverstein K.A.T."/>
            <person name="Beckman K.B."/>
            <person name="Gohl D.M."/>
        </authorList>
    </citation>
    <scope>NUCLEOTIDE SEQUENCE</scope>
    <source>
        <strain evidence="1">Duluth1</strain>
        <tissue evidence="1">Whole animal</tissue>
    </source>
</reference>
<dbReference type="Proteomes" id="UP000828390">
    <property type="component" value="Unassembled WGS sequence"/>
</dbReference>
<keyword evidence="2" id="KW-1185">Reference proteome</keyword>
<comment type="caution">
    <text evidence="1">The sequence shown here is derived from an EMBL/GenBank/DDBJ whole genome shotgun (WGS) entry which is preliminary data.</text>
</comment>
<proteinExistence type="predicted"/>
<reference evidence="1" key="2">
    <citation type="submission" date="2020-11" db="EMBL/GenBank/DDBJ databases">
        <authorList>
            <person name="McCartney M.A."/>
            <person name="Auch B."/>
            <person name="Kono T."/>
            <person name="Mallez S."/>
            <person name="Becker A."/>
            <person name="Gohl D.M."/>
            <person name="Silverstein K.A.T."/>
            <person name="Koren S."/>
            <person name="Bechman K.B."/>
            <person name="Herman A."/>
            <person name="Abrahante J.E."/>
            <person name="Garbe J."/>
        </authorList>
    </citation>
    <scope>NUCLEOTIDE SEQUENCE</scope>
    <source>
        <strain evidence="1">Duluth1</strain>
        <tissue evidence="1">Whole animal</tissue>
    </source>
</reference>
<dbReference type="EMBL" id="JAIWYP010000015">
    <property type="protein sequence ID" value="KAH3704624.1"/>
    <property type="molecule type" value="Genomic_DNA"/>
</dbReference>
<protein>
    <submittedName>
        <fullName evidence="1">Uncharacterized protein</fullName>
    </submittedName>
</protein>
<evidence type="ECO:0000313" key="1">
    <source>
        <dbReference type="EMBL" id="KAH3704624.1"/>
    </source>
</evidence>
<organism evidence="1 2">
    <name type="scientific">Dreissena polymorpha</name>
    <name type="common">Zebra mussel</name>
    <name type="synonym">Mytilus polymorpha</name>
    <dbReference type="NCBI Taxonomy" id="45954"/>
    <lineage>
        <taxon>Eukaryota</taxon>
        <taxon>Metazoa</taxon>
        <taxon>Spiralia</taxon>
        <taxon>Lophotrochozoa</taxon>
        <taxon>Mollusca</taxon>
        <taxon>Bivalvia</taxon>
        <taxon>Autobranchia</taxon>
        <taxon>Heteroconchia</taxon>
        <taxon>Euheterodonta</taxon>
        <taxon>Imparidentia</taxon>
        <taxon>Neoheterodontei</taxon>
        <taxon>Myida</taxon>
        <taxon>Dreissenoidea</taxon>
        <taxon>Dreissenidae</taxon>
        <taxon>Dreissena</taxon>
    </lineage>
</organism>
<dbReference type="AlphaFoldDB" id="A0A9D3YPG8"/>